<protein>
    <submittedName>
        <fullName evidence="1">EAL domain-containing protein</fullName>
    </submittedName>
</protein>
<dbReference type="RefSeq" id="WP_045398751.1">
    <property type="nucleotide sequence ID" value="NZ_BBLD01000014.1"/>
</dbReference>
<dbReference type="Proteomes" id="UP001156669">
    <property type="component" value="Unassembled WGS sequence"/>
</dbReference>
<gene>
    <name evidence="1" type="ORF">GCM10007906_30380</name>
</gene>
<sequence length="236" mass="27672">MCFLIEDYLNKKNNGINLTDINYKLQEIVDAVGKNLGYEVLINPSNLSKKTANEVYNREIKYPHMSRALIARLDKYITRHSLDFKGKYLFINLERSNLCDKYLLCDIVILKNSLEALKANLVIEITERDSCKDCASIKKGFEFLQKQKVLLAADDYDLESDFREQELLSGFYHFIKVEHSAETNFYSRVLKLSKRTRTKLIIERVETKMERKQITQNDVPFWGLQGFLYTTHYVSL</sequence>
<comment type="caution">
    <text evidence="1">The sequence shown here is derived from an EMBL/GenBank/DDBJ whole genome shotgun (WGS) entry which is preliminary data.</text>
</comment>
<dbReference type="InterPro" id="IPR035919">
    <property type="entry name" value="EAL_sf"/>
</dbReference>
<dbReference type="EMBL" id="BSOE01000054">
    <property type="protein sequence ID" value="GLR05450.1"/>
    <property type="molecule type" value="Genomic_DNA"/>
</dbReference>
<proteinExistence type="predicted"/>
<organism evidence="1 2">
    <name type="scientific">Vibrio hyugaensis</name>
    <dbReference type="NCBI Taxonomy" id="1534743"/>
    <lineage>
        <taxon>Bacteria</taxon>
        <taxon>Pseudomonadati</taxon>
        <taxon>Pseudomonadota</taxon>
        <taxon>Gammaproteobacteria</taxon>
        <taxon>Vibrionales</taxon>
        <taxon>Vibrionaceae</taxon>
        <taxon>Vibrio</taxon>
    </lineage>
</organism>
<name>A0ABQ5Y5W6_9VIBR</name>
<keyword evidence="2" id="KW-1185">Reference proteome</keyword>
<evidence type="ECO:0000313" key="1">
    <source>
        <dbReference type="EMBL" id="GLR05450.1"/>
    </source>
</evidence>
<accession>A0ABQ5Y5W6</accession>
<dbReference type="SUPFAM" id="SSF141868">
    <property type="entry name" value="EAL domain-like"/>
    <property type="match status" value="1"/>
</dbReference>
<dbReference type="Gene3D" id="3.20.20.450">
    <property type="entry name" value="EAL domain"/>
    <property type="match status" value="1"/>
</dbReference>
<reference evidence="2" key="1">
    <citation type="journal article" date="2019" name="Int. J. Syst. Evol. Microbiol.">
        <title>The Global Catalogue of Microorganisms (GCM) 10K type strain sequencing project: providing services to taxonomists for standard genome sequencing and annotation.</title>
        <authorList>
            <consortium name="The Broad Institute Genomics Platform"/>
            <consortium name="The Broad Institute Genome Sequencing Center for Infectious Disease"/>
            <person name="Wu L."/>
            <person name="Ma J."/>
        </authorList>
    </citation>
    <scope>NUCLEOTIDE SEQUENCE [LARGE SCALE GENOMIC DNA]</scope>
    <source>
        <strain evidence="2">NBRC 110633</strain>
    </source>
</reference>
<evidence type="ECO:0000313" key="2">
    <source>
        <dbReference type="Proteomes" id="UP001156669"/>
    </source>
</evidence>